<dbReference type="EMBL" id="KQ483652">
    <property type="protein sequence ID" value="KYP43810.1"/>
    <property type="molecule type" value="Genomic_DNA"/>
</dbReference>
<dbReference type="AlphaFoldDB" id="A0A151RML1"/>
<accession>A0A151RML1</accession>
<gene>
    <name evidence="2" type="ORF">KK1_034729</name>
</gene>
<keyword evidence="1" id="KW-0812">Transmembrane</keyword>
<dbReference type="Proteomes" id="UP000075243">
    <property type="component" value="Unassembled WGS sequence"/>
</dbReference>
<evidence type="ECO:0000313" key="2">
    <source>
        <dbReference type="EMBL" id="KYP43810.1"/>
    </source>
</evidence>
<organism evidence="2 3">
    <name type="scientific">Cajanus cajan</name>
    <name type="common">Pigeon pea</name>
    <name type="synonym">Cajanus indicus</name>
    <dbReference type="NCBI Taxonomy" id="3821"/>
    <lineage>
        <taxon>Eukaryota</taxon>
        <taxon>Viridiplantae</taxon>
        <taxon>Streptophyta</taxon>
        <taxon>Embryophyta</taxon>
        <taxon>Tracheophyta</taxon>
        <taxon>Spermatophyta</taxon>
        <taxon>Magnoliopsida</taxon>
        <taxon>eudicotyledons</taxon>
        <taxon>Gunneridae</taxon>
        <taxon>Pentapetalae</taxon>
        <taxon>rosids</taxon>
        <taxon>fabids</taxon>
        <taxon>Fabales</taxon>
        <taxon>Fabaceae</taxon>
        <taxon>Papilionoideae</taxon>
        <taxon>50 kb inversion clade</taxon>
        <taxon>NPAAA clade</taxon>
        <taxon>indigoferoid/millettioid clade</taxon>
        <taxon>Phaseoleae</taxon>
        <taxon>Cajanus</taxon>
    </lineage>
</organism>
<keyword evidence="3" id="KW-1185">Reference proteome</keyword>
<protein>
    <submittedName>
        <fullName evidence="2">Uncharacterized protein</fullName>
    </submittedName>
</protein>
<keyword evidence="1" id="KW-1133">Transmembrane helix</keyword>
<feature type="non-terminal residue" evidence="2">
    <location>
        <position position="1"/>
    </location>
</feature>
<dbReference type="Gramene" id="C.cajan_35309.t">
    <property type="protein sequence ID" value="C.cajan_35309.t"/>
    <property type="gene ID" value="C.cajan_35309"/>
</dbReference>
<feature type="transmembrane region" description="Helical" evidence="1">
    <location>
        <begin position="56"/>
        <end position="76"/>
    </location>
</feature>
<evidence type="ECO:0000313" key="3">
    <source>
        <dbReference type="Proteomes" id="UP000075243"/>
    </source>
</evidence>
<reference evidence="2" key="1">
    <citation type="journal article" date="2012" name="Nat. Biotechnol.">
        <title>Draft genome sequence of pigeonpea (Cajanus cajan), an orphan legume crop of resource-poor farmers.</title>
        <authorList>
            <person name="Varshney R.K."/>
            <person name="Chen W."/>
            <person name="Li Y."/>
            <person name="Bharti A.K."/>
            <person name="Saxena R.K."/>
            <person name="Schlueter J.A."/>
            <person name="Donoghue M.T."/>
            <person name="Azam S."/>
            <person name="Fan G."/>
            <person name="Whaley A.M."/>
            <person name="Farmer A.D."/>
            <person name="Sheridan J."/>
            <person name="Iwata A."/>
            <person name="Tuteja R."/>
            <person name="Penmetsa R.V."/>
            <person name="Wu W."/>
            <person name="Upadhyaya H.D."/>
            <person name="Yang S.P."/>
            <person name="Shah T."/>
            <person name="Saxena K.B."/>
            <person name="Michael T."/>
            <person name="McCombie W.R."/>
            <person name="Yang B."/>
            <person name="Zhang G."/>
            <person name="Yang H."/>
            <person name="Wang J."/>
            <person name="Spillane C."/>
            <person name="Cook D.R."/>
            <person name="May G.D."/>
            <person name="Xu X."/>
            <person name="Jackson S.A."/>
        </authorList>
    </citation>
    <scope>NUCLEOTIDE SEQUENCE [LARGE SCALE GENOMIC DNA]</scope>
</reference>
<sequence length="84" mass="9547">KTHQLFFVGRLTSVKSILQALPTYDMQSTSFPVSVCDEIDKCCFCISNVKINKRMVWIQFLGLVFLAMTSTLGKPIKVIPIHLR</sequence>
<name>A0A151RML1_CAJCA</name>
<keyword evidence="1" id="KW-0472">Membrane</keyword>
<proteinExistence type="predicted"/>
<evidence type="ECO:0000256" key="1">
    <source>
        <dbReference type="SAM" id="Phobius"/>
    </source>
</evidence>